<evidence type="ECO:0000313" key="1">
    <source>
        <dbReference type="EMBL" id="SFU87600.1"/>
    </source>
</evidence>
<dbReference type="Gene3D" id="1.10.260.40">
    <property type="entry name" value="lambda repressor-like DNA-binding domains"/>
    <property type="match status" value="1"/>
</dbReference>
<dbReference type="STRING" id="351659.SAMN05421784_13727"/>
<sequence>MEVYSLRDYIDVYYKGVKAEFARRQGVSPQLVSQWIKNDFVVIDHNLYSWRRNLVKPLDNET</sequence>
<dbReference type="OrthoDB" id="6638084at2"/>
<evidence type="ECO:0000313" key="2">
    <source>
        <dbReference type="Proteomes" id="UP000242496"/>
    </source>
</evidence>
<keyword evidence="2" id="KW-1185">Reference proteome</keyword>
<dbReference type="InterPro" id="IPR010982">
    <property type="entry name" value="Lambda_DNA-bd_dom_sf"/>
</dbReference>
<dbReference type="Proteomes" id="UP000242496">
    <property type="component" value="Unassembled WGS sequence"/>
</dbReference>
<protein>
    <submittedName>
        <fullName evidence="1">Uncharacterized protein</fullName>
    </submittedName>
</protein>
<name>A0A1I7JR28_9GAMM</name>
<reference evidence="2" key="1">
    <citation type="submission" date="2016-10" db="EMBL/GenBank/DDBJ databases">
        <authorList>
            <person name="Varghese N."/>
            <person name="Submissions S."/>
        </authorList>
    </citation>
    <scope>NUCLEOTIDE SEQUENCE [LARGE SCALE GENOMIC DNA]</scope>
    <source>
        <strain evidence="2">DSM 18168</strain>
    </source>
</reference>
<dbReference type="EMBL" id="FPBJ01000037">
    <property type="protein sequence ID" value="SFU87600.1"/>
    <property type="molecule type" value="Genomic_DNA"/>
</dbReference>
<dbReference type="GO" id="GO:0003677">
    <property type="term" value="F:DNA binding"/>
    <property type="evidence" value="ECO:0007669"/>
    <property type="project" value="InterPro"/>
</dbReference>
<accession>A0A1I7JR28</accession>
<dbReference type="RefSeq" id="WP_092553227.1">
    <property type="nucleotide sequence ID" value="NZ_CAWRBG010000050.1"/>
</dbReference>
<organism evidence="1 2">
    <name type="scientific">Xenorhabdus koppenhoeferi</name>
    <dbReference type="NCBI Taxonomy" id="351659"/>
    <lineage>
        <taxon>Bacteria</taxon>
        <taxon>Pseudomonadati</taxon>
        <taxon>Pseudomonadota</taxon>
        <taxon>Gammaproteobacteria</taxon>
        <taxon>Enterobacterales</taxon>
        <taxon>Morganellaceae</taxon>
        <taxon>Xenorhabdus</taxon>
    </lineage>
</organism>
<proteinExistence type="predicted"/>
<gene>
    <name evidence="1" type="ORF">SAMN05421784_13727</name>
</gene>
<dbReference type="AlphaFoldDB" id="A0A1I7JR28"/>